<dbReference type="Proteomes" id="UP000503462">
    <property type="component" value="Chromosome 5"/>
</dbReference>
<accession>A0A6H0Y6Z7</accession>
<protein>
    <submittedName>
        <fullName evidence="1">Uncharacterized protein</fullName>
    </submittedName>
</protein>
<reference evidence="1 2" key="1">
    <citation type="journal article" date="2016" name="Sci. Rep.">
        <title>Peltaster fructicola genome reveals evolution from an invasive phytopathogen to an ectophytic parasite.</title>
        <authorList>
            <person name="Xu C."/>
            <person name="Chen H."/>
            <person name="Gleason M.L."/>
            <person name="Xu J.R."/>
            <person name="Liu H."/>
            <person name="Zhang R."/>
            <person name="Sun G."/>
        </authorList>
    </citation>
    <scope>NUCLEOTIDE SEQUENCE [LARGE SCALE GENOMIC DNA]</scope>
    <source>
        <strain evidence="1 2">LNHT1506</strain>
    </source>
</reference>
<evidence type="ECO:0000313" key="2">
    <source>
        <dbReference type="Proteomes" id="UP000503462"/>
    </source>
</evidence>
<name>A0A6H0Y6Z7_9PEZI</name>
<keyword evidence="2" id="KW-1185">Reference proteome</keyword>
<sequence>MFLWQTQHEMDRLAAFAAYTPDDDDKRRFDASSDLQANAENNIRARWIAQGIWNEDWGQAWAQGSKRLSAAWCRETGRHQGPCPVGDWNRKATKNDQAVWQRLTSMAQKSSPVFRRVILANKQKVTDSSRPYKQFCWQVGFLHAFVENGFRDIEESWQRTEALWREEGIWQEKWLSVPGDTWAYEQLEQEQDRSIAKPKVRAGGLVTQPLPPKSLPVIETPRRSRRLLAQQQPVLRRSKRIAKRLSARTQS</sequence>
<dbReference type="OrthoDB" id="3946172at2759"/>
<organism evidence="1 2">
    <name type="scientific">Peltaster fructicola</name>
    <dbReference type="NCBI Taxonomy" id="286661"/>
    <lineage>
        <taxon>Eukaryota</taxon>
        <taxon>Fungi</taxon>
        <taxon>Dikarya</taxon>
        <taxon>Ascomycota</taxon>
        <taxon>Pezizomycotina</taxon>
        <taxon>Dothideomycetes</taxon>
        <taxon>Dothideomycetes incertae sedis</taxon>
        <taxon>Peltaster</taxon>
    </lineage>
</organism>
<dbReference type="EMBL" id="CP051143">
    <property type="protein sequence ID" value="QIX02380.1"/>
    <property type="molecule type" value="Genomic_DNA"/>
</dbReference>
<dbReference type="AlphaFoldDB" id="A0A6H0Y6Z7"/>
<proteinExistence type="predicted"/>
<gene>
    <name evidence="1" type="ORF">AMS68_007897</name>
</gene>
<evidence type="ECO:0000313" key="1">
    <source>
        <dbReference type="EMBL" id="QIX02380.1"/>
    </source>
</evidence>